<name>A0A2H0DU44_9BACT</name>
<keyword evidence="1" id="KW-1133">Transmembrane helix</keyword>
<dbReference type="InterPro" id="IPR002931">
    <property type="entry name" value="Transglutaminase-like"/>
</dbReference>
<proteinExistence type="predicted"/>
<dbReference type="Pfam" id="PF01841">
    <property type="entry name" value="Transglut_core"/>
    <property type="match status" value="1"/>
</dbReference>
<accession>A0A2H0DU44</accession>
<gene>
    <name evidence="3" type="ORF">COW83_03080</name>
</gene>
<feature type="transmembrane region" description="Helical" evidence="1">
    <location>
        <begin position="21"/>
        <end position="44"/>
    </location>
</feature>
<feature type="domain" description="Transglutaminase-like" evidence="2">
    <location>
        <begin position="369"/>
        <end position="440"/>
    </location>
</feature>
<dbReference type="SUPFAM" id="SSF54001">
    <property type="entry name" value="Cysteine proteinases"/>
    <property type="match status" value="1"/>
</dbReference>
<evidence type="ECO:0000313" key="3">
    <source>
        <dbReference type="EMBL" id="PIP85664.1"/>
    </source>
</evidence>
<reference evidence="3 4" key="1">
    <citation type="submission" date="2017-09" db="EMBL/GenBank/DDBJ databases">
        <title>Depth-based differentiation of microbial function through sediment-hosted aquifers and enrichment of novel symbionts in the deep terrestrial subsurface.</title>
        <authorList>
            <person name="Probst A.J."/>
            <person name="Ladd B."/>
            <person name="Jarett J.K."/>
            <person name="Geller-Mcgrath D.E."/>
            <person name="Sieber C.M."/>
            <person name="Emerson J.B."/>
            <person name="Anantharaman K."/>
            <person name="Thomas B.C."/>
            <person name="Malmstrom R."/>
            <person name="Stieglmeier M."/>
            <person name="Klingl A."/>
            <person name="Woyke T."/>
            <person name="Ryan C.M."/>
            <person name="Banfield J.F."/>
        </authorList>
    </citation>
    <scope>NUCLEOTIDE SEQUENCE [LARGE SCALE GENOMIC DNA]</scope>
    <source>
        <strain evidence="3">CG22_combo_CG10-13_8_21_14_all_43_12</strain>
    </source>
</reference>
<dbReference type="PANTHER" id="PTHR33490">
    <property type="entry name" value="BLR5614 PROTEIN-RELATED"/>
    <property type="match status" value="1"/>
</dbReference>
<dbReference type="SMART" id="SM00460">
    <property type="entry name" value="TGc"/>
    <property type="match status" value="1"/>
</dbReference>
<evidence type="ECO:0000313" key="4">
    <source>
        <dbReference type="Proteomes" id="UP000231136"/>
    </source>
</evidence>
<comment type="caution">
    <text evidence="3">The sequence shown here is derived from an EMBL/GenBank/DDBJ whole genome shotgun (WGS) entry which is preliminary data.</text>
</comment>
<keyword evidence="1" id="KW-0472">Membrane</keyword>
<protein>
    <recommendedName>
        <fullName evidence="2">Transglutaminase-like domain-containing protein</fullName>
    </recommendedName>
</protein>
<sequence>MKKASLVKLYIIRHCESRARAVPIYPTIKFVGSLVIAFGLILIFPKQALALAKFNTNYQIYYQVEDTGKTHVKFVINQKNNLSVVYATNFGLSINETKIENIRVLDEGTPVTANVIKSLNQTSISFPFISKVVGKDKNHTFTIEYNTTDITTKTGNTWQIDIPRLEPDENVAEQTVILTVPSRFSAPAYIDPKPDIVNGNVYYFSGQKISNKSISAIFGKTQFYKGNLSYHLVNNETASIQTEIALPPNTSYQTVYFQNIVPKPEEIVGDRDGNFLAKYTLSPGEKKDIIVNLVVKLDFTPKPTNIQPSDSLLAKNSVWNYDNGVFATTELRNLKSPKSIYDFVSDKLKYDYEKLNRERPTRSPAAESLINNQSAICTDFTNVFVALARKSGVPARELEGFAISENPDLKPLSLTQDVLHAWPEYFDKTKSSWIQIDPTWANTTRGIDYFNKLDFNHIVLAIHGENPEYPIPAGGYKNGQRSKDIYFEPTESINFPSPDFSLQFLKQENNNLLIQIQNNSGVLYYGNLTGEENEYIEKTNTWINILPFSKEVIRLQIKKQPFARGVTSQAIIHLNGNRYETGFSIGAASSKALIYSGIGGFLAIVTFSARYLYFRRQKQKTTLYR</sequence>
<dbReference type="Proteomes" id="UP000231136">
    <property type="component" value="Unassembled WGS sequence"/>
</dbReference>
<evidence type="ECO:0000256" key="1">
    <source>
        <dbReference type="SAM" id="Phobius"/>
    </source>
</evidence>
<dbReference type="Gene3D" id="3.10.620.30">
    <property type="match status" value="1"/>
</dbReference>
<dbReference type="InterPro" id="IPR038765">
    <property type="entry name" value="Papain-like_cys_pep_sf"/>
</dbReference>
<organism evidence="3 4">
    <name type="scientific">Candidatus Collierbacteria bacterium CG22_combo_CG10-13_8_21_14_all_43_12</name>
    <dbReference type="NCBI Taxonomy" id="1974537"/>
    <lineage>
        <taxon>Bacteria</taxon>
        <taxon>Candidatus Collieribacteriota</taxon>
    </lineage>
</organism>
<dbReference type="AlphaFoldDB" id="A0A2H0DU44"/>
<dbReference type="EMBL" id="PCTR01000099">
    <property type="protein sequence ID" value="PIP85664.1"/>
    <property type="molecule type" value="Genomic_DNA"/>
</dbReference>
<feature type="transmembrane region" description="Helical" evidence="1">
    <location>
        <begin position="592"/>
        <end position="613"/>
    </location>
</feature>
<evidence type="ECO:0000259" key="2">
    <source>
        <dbReference type="SMART" id="SM00460"/>
    </source>
</evidence>
<keyword evidence="1" id="KW-0812">Transmembrane</keyword>